<evidence type="ECO:0000256" key="5">
    <source>
        <dbReference type="ARBA" id="ARBA00012483"/>
    </source>
</evidence>
<organism evidence="18 19">
    <name type="scientific">Zopfia rhizophila CBS 207.26</name>
    <dbReference type="NCBI Taxonomy" id="1314779"/>
    <lineage>
        <taxon>Eukaryota</taxon>
        <taxon>Fungi</taxon>
        <taxon>Dikarya</taxon>
        <taxon>Ascomycota</taxon>
        <taxon>Pezizomycotina</taxon>
        <taxon>Dothideomycetes</taxon>
        <taxon>Dothideomycetes incertae sedis</taxon>
        <taxon>Zopfiaceae</taxon>
        <taxon>Zopfia</taxon>
    </lineage>
</organism>
<dbReference type="FunFam" id="3.30.40.10:FF:000038">
    <property type="entry name" value="E3 ubiquitin-protein ligase listerin"/>
    <property type="match status" value="1"/>
</dbReference>
<comment type="similarity">
    <text evidence="4 16">Belongs to the LTN1 family.</text>
</comment>
<evidence type="ECO:0000256" key="14">
    <source>
        <dbReference type="ARBA" id="ARBA00055150"/>
    </source>
</evidence>
<dbReference type="InterPro" id="IPR054476">
    <property type="entry name" value="Ltn1_N"/>
</dbReference>
<evidence type="ECO:0000256" key="13">
    <source>
        <dbReference type="ARBA" id="ARBA00022833"/>
    </source>
</evidence>
<dbReference type="InterPro" id="IPR001841">
    <property type="entry name" value="Znf_RING"/>
</dbReference>
<dbReference type="GO" id="GO:0072344">
    <property type="term" value="P:rescue of stalled ribosome"/>
    <property type="evidence" value="ECO:0007669"/>
    <property type="project" value="UniProtKB-UniRule"/>
</dbReference>
<evidence type="ECO:0000256" key="11">
    <source>
        <dbReference type="ARBA" id="ARBA00022771"/>
    </source>
</evidence>
<accession>A0A6A6F0J0</accession>
<dbReference type="Gene3D" id="3.30.40.10">
    <property type="entry name" value="Zinc/RING finger domain, C3HC4 (zinc finger)"/>
    <property type="match status" value="1"/>
</dbReference>
<keyword evidence="8 16" id="KW-0808">Transferase</keyword>
<evidence type="ECO:0000256" key="15">
    <source>
        <dbReference type="PROSITE-ProRule" id="PRU00175"/>
    </source>
</evidence>
<dbReference type="GO" id="GO:0061630">
    <property type="term" value="F:ubiquitin protein ligase activity"/>
    <property type="evidence" value="ECO:0007669"/>
    <property type="project" value="UniProtKB-UniRule"/>
</dbReference>
<keyword evidence="10" id="KW-0677">Repeat</keyword>
<evidence type="ECO:0000256" key="4">
    <source>
        <dbReference type="ARBA" id="ARBA00007997"/>
    </source>
</evidence>
<keyword evidence="19" id="KW-1185">Reference proteome</keyword>
<dbReference type="InterPro" id="IPR039795">
    <property type="entry name" value="LTN1/Rkr1"/>
</dbReference>
<evidence type="ECO:0000256" key="1">
    <source>
        <dbReference type="ARBA" id="ARBA00000900"/>
    </source>
</evidence>
<evidence type="ECO:0000256" key="16">
    <source>
        <dbReference type="RuleBase" id="RU367090"/>
    </source>
</evidence>
<comment type="subcellular location">
    <subcellularLocation>
        <location evidence="2">Cytoplasm</location>
        <location evidence="2">Cytosol</location>
    </subcellularLocation>
</comment>
<evidence type="ECO:0000313" key="19">
    <source>
        <dbReference type="Proteomes" id="UP000800200"/>
    </source>
</evidence>
<sequence length="1621" mass="179909">MSKRQLKNQASSARAASGAFSAAFGASSSSAFGARSSPLSYVTEPLDLSLISDPNVVVYFRNLSKKDSTTKAKALEELQSYISSLKVAVEESVLEAWISMYPRTSIDNSKSVRQSAHTLQGQMALSAGKRIAKYMPKAVGAWLCGLYDSDRSVATATQHSLQHVFNTPEKLQNVRKAYQQPILEYCRDAIEKESALTLSDERTVSLDDAEAKYSRVISACIALVGSLLANLKPEELSKFRPEYDSLLADNKVWALASHSDPSIRRSLHRFLKTCLVKQPEILKNNLDPISKSYLSIALNSDQTGSMYDYVETLSLVTSVYPTVWTDHYKSKTAVDRRLRQFLKKGSQSGPREFWDRLIDVFKAIPENILPNTGADAAELLSSLHAGIVRKDEPRINLDSAFSAYLDVAVIVCGPLGEDDQRKLMTELILPVISQYLRPSTENTQWTVPPSSAGTVSRAMWTGVMPSILEKEWLHFAEQFIGDIKTSAPEQSKDYERSQKSLIQQSTRFALLQERALRNEASAELRPVFSQASSLIINEALAVVKNRNGKPYGAAGVVAELLRRNSALVLTGEETYHHLARFVQFDIPNLILSPSCSHLVAILYSFMDSSTFKEAWNASLKTVMNASDSPMKATALDAILASPKIPALFDLASADTELQEYIKSSVQSALDGLSEWDSFGRILQSSSTTMSPTTTDEILSSMTQSLSVSERTPTALQGFRQIIKQNLSLLKSFLSTSAGSGLLHLLLLASESPNEGIAQEAVAINASIQTILVSESTSKLSMYDVIQQGLRDISQTSVSVETLVDLAKQLMKSGESKDVSHVLPNLDDWHSAIAPFLDAAPRPSLAITNPLGGAVYLVQTAGSRSAIRKLLRDVDGYSAAFRIAQYITRLFKDSDLLQPTNVPSEVRHAFLRNIAVTLQLAGDNLGLAGANDLWAEYNPEVEADAISFMLDAQGFITRELKHLRSGWTGSDGSSPFVAWAMELLSTSAEGTSAEAYYTARSYSVLVSDAIELFSWNSAYTVEVQDVLKRIRRSKGTFSLLGFLNAFKEPLAASKSCERMCNELVADLTGLDIEGKVEEGLRQLVFLNTLLYSQEDIAKSIAKQRLIFFVKHIVPWLEDRCAPLFVRAEVCRVLTVLLPLMSDIYGEHWENILSLLAQGWVKTNELEENESGMDSPIPFVHASLKLYAQLRTLTQDDDPNDDLLDAWKESEEDVAKGLINLLKHSQHFPDEFHQPLKIVNDVLGRQISKIPPKHLEFNEELFALLYVESQPVQQTAFDILHKQIPVAQEQISIEAAVEKTTARLPEELLSLILEAPTLAALVEANFERSMPLPLRGYLLSWLLVFDHLEHASFKVKSDYIEHIREGEYLPGLLDFMFDFLGHANNKPVDASKFDITTYIPDIETPKRDTQWLLAHLYYLCLRHISSLTRSWWIDCKVRPIAVTLEAWTEKYISPPVISAALASISEWSTTQSDSDPGSPFTVKVSPRAREITASYNIDEQTMSMRISLPPAFPLANAHIEGLNRVAVNEQKWQSWLRTSLGAITLFNGSLIDALTTFKRNVDGAMKGQTECAICYSIVGSDRKVPDKRCSTCKNLFHGGCLFKWFRTSGSSSCPLCRNPFNYG</sequence>
<dbReference type="SUPFAM" id="SSF48371">
    <property type="entry name" value="ARM repeat"/>
    <property type="match status" value="1"/>
</dbReference>
<dbReference type="GO" id="GO:1990116">
    <property type="term" value="P:ribosome-associated ubiquitin-dependent protein catabolic process"/>
    <property type="evidence" value="ECO:0007669"/>
    <property type="project" value="UniProtKB-UniRule"/>
</dbReference>
<keyword evidence="12 16" id="KW-0833">Ubl conjugation pathway</keyword>
<dbReference type="PROSITE" id="PS50089">
    <property type="entry name" value="ZF_RING_2"/>
    <property type="match status" value="1"/>
</dbReference>
<dbReference type="GO" id="GO:0005829">
    <property type="term" value="C:cytosol"/>
    <property type="evidence" value="ECO:0007669"/>
    <property type="project" value="UniProtKB-SubCell"/>
</dbReference>
<comment type="function">
    <text evidence="14">E3 ubiquitin-protein ligase component of the ribosome quality control complex (RQC), a ribosome-associated complex that mediates ubiquitination and extraction of incompletely synthesized nascent chains for proteasomal degradation. Mediates ubiquitination of proteins derived from mRNAs lacking stop codons (non-stop proteins) and other translation arrest products induced by poly-lysine sequences and tandem rare codons. Ubiquitination leads to CDC48 recruitment for extraction and degradation of the incomplete translation product. May indirectly play a role in chromatin function and transcription.</text>
</comment>
<dbReference type="InterPro" id="IPR011989">
    <property type="entry name" value="ARM-like"/>
</dbReference>
<dbReference type="UniPathway" id="UPA00143"/>
<dbReference type="EMBL" id="ML994610">
    <property type="protein sequence ID" value="KAF2195646.1"/>
    <property type="molecule type" value="Genomic_DNA"/>
</dbReference>
<dbReference type="InterPro" id="IPR016024">
    <property type="entry name" value="ARM-type_fold"/>
</dbReference>
<name>A0A6A6F0J0_9PEZI</name>
<evidence type="ECO:0000256" key="8">
    <source>
        <dbReference type="ARBA" id="ARBA00022679"/>
    </source>
</evidence>
<comment type="subunit">
    <text evidence="16">Component of the ribosome quality control complex (RQC).</text>
</comment>
<keyword evidence="9 16" id="KW-0479">Metal-binding</keyword>
<evidence type="ECO:0000256" key="9">
    <source>
        <dbReference type="ARBA" id="ARBA00022723"/>
    </source>
</evidence>
<dbReference type="EC" id="2.3.2.27" evidence="5 16"/>
<evidence type="ECO:0000256" key="12">
    <source>
        <dbReference type="ARBA" id="ARBA00022786"/>
    </source>
</evidence>
<dbReference type="Pfam" id="PF22999">
    <property type="entry name" value="LTN1_E3_ligase_6th"/>
    <property type="match status" value="1"/>
</dbReference>
<dbReference type="PANTHER" id="PTHR12389">
    <property type="entry name" value="ZINC FINGER PROTEIN 294"/>
    <property type="match status" value="1"/>
</dbReference>
<dbReference type="PANTHER" id="PTHR12389:SF0">
    <property type="entry name" value="E3 UBIQUITIN-PROTEIN LIGASE LISTERIN"/>
    <property type="match status" value="1"/>
</dbReference>
<dbReference type="InterPro" id="IPR054478">
    <property type="entry name" value="LTN1_UBC"/>
</dbReference>
<dbReference type="GO" id="GO:0043023">
    <property type="term" value="F:ribosomal large subunit binding"/>
    <property type="evidence" value="ECO:0007669"/>
    <property type="project" value="TreeGrafter"/>
</dbReference>
<dbReference type="OrthoDB" id="6108at2759"/>
<comment type="function">
    <text evidence="16">E3 ubiquitin-protein ligase. Component of the ribosome quality control complex (RQC), a ribosome-associated complex that mediates ubiquitination and extraction of incompletely synthesized nascent chains for proteasomal degradation.</text>
</comment>
<dbReference type="CDD" id="cd16491">
    <property type="entry name" value="RING-CH-C4HC3_LTN1"/>
    <property type="match status" value="1"/>
</dbReference>
<dbReference type="SMART" id="SM00184">
    <property type="entry name" value="RING"/>
    <property type="match status" value="1"/>
</dbReference>
<protein>
    <recommendedName>
        <fullName evidence="6 16">E3 ubiquitin-protein ligase listerin</fullName>
        <ecNumber evidence="5 16">2.3.2.27</ecNumber>
    </recommendedName>
    <alternativeName>
        <fullName evidence="16">RING-type E3 ubiquitin transferase listerin</fullName>
    </alternativeName>
</protein>
<evidence type="ECO:0000256" key="2">
    <source>
        <dbReference type="ARBA" id="ARBA00004514"/>
    </source>
</evidence>
<proteinExistence type="inferred from homology"/>
<evidence type="ECO:0000256" key="10">
    <source>
        <dbReference type="ARBA" id="ARBA00022737"/>
    </source>
</evidence>
<evidence type="ECO:0000256" key="3">
    <source>
        <dbReference type="ARBA" id="ARBA00004906"/>
    </source>
</evidence>
<dbReference type="InterPro" id="IPR054477">
    <property type="entry name" value="LTN1_E3_ligase_6th"/>
</dbReference>
<dbReference type="Pfam" id="PF13639">
    <property type="entry name" value="zf-RING_2"/>
    <property type="match status" value="1"/>
</dbReference>
<dbReference type="InterPro" id="IPR011016">
    <property type="entry name" value="Znf_RING-CH"/>
</dbReference>
<keyword evidence="13 16" id="KW-0862">Zinc</keyword>
<feature type="domain" description="RING-type" evidence="17">
    <location>
        <begin position="1569"/>
        <end position="1615"/>
    </location>
</feature>
<dbReference type="SMART" id="SM00744">
    <property type="entry name" value="RINGv"/>
    <property type="match status" value="1"/>
</dbReference>
<dbReference type="GO" id="GO:0016567">
    <property type="term" value="P:protein ubiquitination"/>
    <property type="evidence" value="ECO:0007669"/>
    <property type="project" value="UniProtKB-UniPathway"/>
</dbReference>
<dbReference type="Gene3D" id="1.25.10.10">
    <property type="entry name" value="Leucine-rich Repeat Variant"/>
    <property type="match status" value="1"/>
</dbReference>
<dbReference type="Pfam" id="PF23009">
    <property type="entry name" value="UBC_like"/>
    <property type="match status" value="1"/>
</dbReference>
<dbReference type="InterPro" id="IPR039804">
    <property type="entry name" value="RING-CH-C4HC3_LTN1"/>
</dbReference>
<comment type="pathway">
    <text evidence="3 16">Protein modification; protein ubiquitination.</text>
</comment>
<keyword evidence="11 15" id="KW-0863">Zinc-finger</keyword>
<reference evidence="18" key="1">
    <citation type="journal article" date="2020" name="Stud. Mycol.">
        <title>101 Dothideomycetes genomes: a test case for predicting lifestyles and emergence of pathogens.</title>
        <authorList>
            <person name="Haridas S."/>
            <person name="Albert R."/>
            <person name="Binder M."/>
            <person name="Bloem J."/>
            <person name="Labutti K."/>
            <person name="Salamov A."/>
            <person name="Andreopoulos B."/>
            <person name="Baker S."/>
            <person name="Barry K."/>
            <person name="Bills G."/>
            <person name="Bluhm B."/>
            <person name="Cannon C."/>
            <person name="Castanera R."/>
            <person name="Culley D."/>
            <person name="Daum C."/>
            <person name="Ezra D."/>
            <person name="Gonzalez J."/>
            <person name="Henrissat B."/>
            <person name="Kuo A."/>
            <person name="Liang C."/>
            <person name="Lipzen A."/>
            <person name="Lutzoni F."/>
            <person name="Magnuson J."/>
            <person name="Mondo S."/>
            <person name="Nolan M."/>
            <person name="Ohm R."/>
            <person name="Pangilinan J."/>
            <person name="Park H.-J."/>
            <person name="Ramirez L."/>
            <person name="Alfaro M."/>
            <person name="Sun H."/>
            <person name="Tritt A."/>
            <person name="Yoshinaga Y."/>
            <person name="Zwiers L.-H."/>
            <person name="Turgeon B."/>
            <person name="Goodwin S."/>
            <person name="Spatafora J."/>
            <person name="Crous P."/>
            <person name="Grigoriev I."/>
        </authorList>
    </citation>
    <scope>NUCLEOTIDE SEQUENCE</scope>
    <source>
        <strain evidence="18">CBS 207.26</strain>
    </source>
</reference>
<evidence type="ECO:0000256" key="7">
    <source>
        <dbReference type="ARBA" id="ARBA00022490"/>
    </source>
</evidence>
<evidence type="ECO:0000259" key="17">
    <source>
        <dbReference type="PROSITE" id="PS50089"/>
    </source>
</evidence>
<dbReference type="SUPFAM" id="SSF57850">
    <property type="entry name" value="RING/U-box"/>
    <property type="match status" value="1"/>
</dbReference>
<dbReference type="InterPro" id="IPR013083">
    <property type="entry name" value="Znf_RING/FYVE/PHD"/>
</dbReference>
<dbReference type="GO" id="GO:0008270">
    <property type="term" value="F:zinc ion binding"/>
    <property type="evidence" value="ECO:0007669"/>
    <property type="project" value="UniProtKB-KW"/>
</dbReference>
<comment type="catalytic activity">
    <reaction evidence="1 16">
        <text>S-ubiquitinyl-[E2 ubiquitin-conjugating enzyme]-L-cysteine + [acceptor protein]-L-lysine = [E2 ubiquitin-conjugating enzyme]-L-cysteine + N(6)-ubiquitinyl-[acceptor protein]-L-lysine.</text>
        <dbReference type="EC" id="2.3.2.27"/>
    </reaction>
</comment>
<dbReference type="GO" id="GO:1990112">
    <property type="term" value="C:RQC complex"/>
    <property type="evidence" value="ECO:0007669"/>
    <property type="project" value="UniProtKB-UniRule"/>
</dbReference>
<evidence type="ECO:0000313" key="18">
    <source>
        <dbReference type="EMBL" id="KAF2195646.1"/>
    </source>
</evidence>
<dbReference type="Pfam" id="PF22958">
    <property type="entry name" value="Ltn1_1st"/>
    <property type="match status" value="1"/>
</dbReference>
<dbReference type="SMART" id="SM01197">
    <property type="entry name" value="FANCL_C"/>
    <property type="match status" value="1"/>
</dbReference>
<gene>
    <name evidence="18" type="ORF">K469DRAFT_616389</name>
</gene>
<keyword evidence="7" id="KW-0963">Cytoplasm</keyword>
<dbReference type="Proteomes" id="UP000800200">
    <property type="component" value="Unassembled WGS sequence"/>
</dbReference>
<evidence type="ECO:0000256" key="6">
    <source>
        <dbReference type="ARBA" id="ARBA00017157"/>
    </source>
</evidence>